<name>A0ABN6H4I5_9BACT</name>
<dbReference type="EMBL" id="AP024702">
    <property type="protein sequence ID" value="BCX47998.1"/>
    <property type="molecule type" value="Genomic_DNA"/>
</dbReference>
<evidence type="ECO:0000313" key="2">
    <source>
        <dbReference type="Proteomes" id="UP001374893"/>
    </source>
</evidence>
<sequence length="161" mass="17843">MKREECPHCYATVVLTEAGDCPACGKSPRGFGADRSKTRITLSEGRKLPDICFCCGTDTGQRVSVRRATALGVGAFFGNLVNAIVGALNFVANGLLGLLNETSTRQAPVLRLRFRIPWCERCSKREGPKVDWVDFEEGKISMVVPKVVRNRLNRAKDRPWM</sequence>
<keyword evidence="2" id="KW-1185">Reference proteome</keyword>
<gene>
    <name evidence="1" type="ORF">HAHE_19060</name>
</gene>
<evidence type="ECO:0008006" key="3">
    <source>
        <dbReference type="Google" id="ProtNLM"/>
    </source>
</evidence>
<proteinExistence type="predicted"/>
<reference evidence="1 2" key="1">
    <citation type="submission" date="2021-06" db="EMBL/GenBank/DDBJ databases">
        <title>Complete genome of Haloferula helveola possessing various polysaccharide degrading enzymes.</title>
        <authorList>
            <person name="Takami H."/>
            <person name="Huang C."/>
            <person name="Hamasaki K."/>
        </authorList>
    </citation>
    <scope>NUCLEOTIDE SEQUENCE [LARGE SCALE GENOMIC DNA]</scope>
    <source>
        <strain evidence="1 2">CN-1</strain>
    </source>
</reference>
<evidence type="ECO:0000313" key="1">
    <source>
        <dbReference type="EMBL" id="BCX47998.1"/>
    </source>
</evidence>
<dbReference type="Proteomes" id="UP001374893">
    <property type="component" value="Chromosome"/>
</dbReference>
<organism evidence="1 2">
    <name type="scientific">Haloferula helveola</name>
    <dbReference type="NCBI Taxonomy" id="490095"/>
    <lineage>
        <taxon>Bacteria</taxon>
        <taxon>Pseudomonadati</taxon>
        <taxon>Verrucomicrobiota</taxon>
        <taxon>Verrucomicrobiia</taxon>
        <taxon>Verrucomicrobiales</taxon>
        <taxon>Verrucomicrobiaceae</taxon>
        <taxon>Haloferula</taxon>
    </lineage>
</organism>
<accession>A0ABN6H4I5</accession>
<protein>
    <recommendedName>
        <fullName evidence="3">Zinc ribbon domain-containing protein</fullName>
    </recommendedName>
</protein>